<gene>
    <name evidence="2" type="ORF">SAMN02745123_01776</name>
</gene>
<reference evidence="3" key="1">
    <citation type="submission" date="2016-11" db="EMBL/GenBank/DDBJ databases">
        <authorList>
            <person name="Varghese N."/>
            <person name="Submissions S."/>
        </authorList>
    </citation>
    <scope>NUCLEOTIDE SEQUENCE [LARGE SCALE GENOMIC DNA]</scope>
    <source>
        <strain evidence="3">DSM 10349</strain>
    </source>
</reference>
<sequence>MTYKEKIIMTYEEAISELKDNKIIGRSNWDGKFVRCKNKEFEVITQKQPESISEQWLPGNEDIWADDWILIDPNDIKRFHLSVNQLKTLGVSQEAINELKKPDTLPNSTEQPSNVQKIVDKLFGGDSTKIKLNLSPEDILKNIQNNIQVPTFEQPQFPQIRK</sequence>
<evidence type="ECO:0000313" key="2">
    <source>
        <dbReference type="EMBL" id="SHK41868.1"/>
    </source>
</evidence>
<dbReference type="AlphaFoldDB" id="A0A1M6SBF9"/>
<organism evidence="2 3">
    <name type="scientific">Desulforamulus aeronauticus DSM 10349</name>
    <dbReference type="NCBI Taxonomy" id="1121421"/>
    <lineage>
        <taxon>Bacteria</taxon>
        <taxon>Bacillati</taxon>
        <taxon>Bacillota</taxon>
        <taxon>Clostridia</taxon>
        <taxon>Eubacteriales</taxon>
        <taxon>Peptococcaceae</taxon>
        <taxon>Desulforamulus</taxon>
    </lineage>
</organism>
<evidence type="ECO:0000259" key="1">
    <source>
        <dbReference type="Pfam" id="PF11195"/>
    </source>
</evidence>
<accession>A0A1M6SBF9</accession>
<proteinExistence type="predicted"/>
<name>A0A1M6SBF9_9FIRM</name>
<dbReference type="Proteomes" id="UP000183997">
    <property type="component" value="Unassembled WGS sequence"/>
</dbReference>
<protein>
    <recommendedName>
        <fullName evidence="1">Thoeris anti-defense 2-like domain-containing protein</fullName>
    </recommendedName>
</protein>
<keyword evidence="3" id="KW-1185">Reference proteome</keyword>
<evidence type="ECO:0000313" key="3">
    <source>
        <dbReference type="Proteomes" id="UP000183997"/>
    </source>
</evidence>
<feature type="domain" description="Thoeris anti-defense 2-like" evidence="1">
    <location>
        <begin position="9"/>
        <end position="70"/>
    </location>
</feature>
<dbReference type="EMBL" id="FRAR01000013">
    <property type="protein sequence ID" value="SHK41868.1"/>
    <property type="molecule type" value="Genomic_DNA"/>
</dbReference>
<dbReference type="Pfam" id="PF11195">
    <property type="entry name" value="Tad2-like"/>
    <property type="match status" value="1"/>
</dbReference>
<dbReference type="STRING" id="1121421.SAMN02745123_01776"/>
<dbReference type="InterPro" id="IPR021361">
    <property type="entry name" value="Tad2-like_dom"/>
</dbReference>